<sequence>MKNFYQFLLALTILILYSGFAEGAITPSKDGDKIIRLSRIEKRLTNLGFFSAANSSITIPQREILSVEGASIQFERNFGEEPTFPEYSNESLYWGDFRPNENINQDSVDFHIGSALQMLEKVTGEGRLVEQLTLDMTFQLPVGIKKTIGELAYTVIFHKVRLTETNAYVDAYLTIEIPESEQPLVFMGRGIEFSAGGGITGAGKLELLGDRNIPLSDNKIIITLLGGSPTEPGLTFAEFDCYGFKELSIDAEVTFSKGLFIRENPDGSLSDKEMVVSFNTKVADWNNIMVDVSLPKFQLSKLKGWSFEVKNAVLDFSDEQNAASIKFPQGYESPFLQEGSEKLWRGFYLNELTITLPQEFKKKDSAQRTTLKAYEMIIDGTGFTGGFSANNILDLNEGNADKWKMSVNSISAEFVQNEFVKASFDGELLIPTLKTDEPLKYSGLIQTGGNYQITASLQDSLAFDLWKADVELLPNSLIELKVVEGKFRPKAVLHGNMNITPTLSNGEKGASLLAIDFQSLTIQSQAPYLDAEYFGFGSEQVSQKMAKFPITIESISFKKEANKVGLYFLFDVNLVKSSDNGFGGGAGLTVWANLTENDGIQKWKYDKLQIHEISINVKKDPGFSFNGTLTFYEDDPTYGRGFRGNVDATLGGIDVNATAIFGNVNSFRYWYVDAMLVSQTGIPVVPPFSVNGFGGGAYYHMRQQGLNENIGSAIGKSSSGIVYVPDENTYLGIKASVAFSLAGSQEALNGDVTFEVNFNKHGGVNQIAFEGNAKFMTTKFSAEIDKIKQVASKMNEGGNPIPEDNSSSIRGNVKLLFDNENDTFYGNIKVFVNVGGVIQGIGANDLAGQAIIYFAPDEWYVHIGSPTSPVGVEFLGIARTESYFMVGHNLPDSPPPPDLVTEILGNKDLDYNRNLNDLNAGKGIAFGSRLIVDTGDMSFLIFYGRFAATAGFDIMLKDYGNVSCVGRSGPIGVDGWYANGQAFVGIMATIGIKVRLKFIKKNIEIFHGAAAAVMQAQGPNPLWMKGVVGGKYRVLNGLIKGSFDFEVTIGDKCEIEQNGSPLDNIDIIADLTPQEGSKEVDVFTTPQAIFNLPINKEFELVDVQSVKHVYKAELEYFRIKNGGASLPANLIYNDNNDVLGLQTIDVFPSEKELKLEVQIIFKEKLNGSWNAVLEGGQPVKEYKSIKFMSGIEPDYIPKNNIAYSYPTEGMVNFYQNQVNAGYVKLKQGMERPFENDGSWNFQVSFTDEANVKKRSNFSYDASARQVNFSIPNNIANNKSLKFDLLRVPKAKAGAIDRNVDSVVTSTAIAGGENLSLEIKTNSAEGSIETLQEKSILAFYIRSSEFNTLAEKFTSTKYTINTGWRYPIRPGIHELGYTLKNLTEEFDQLEISGDRSTGPLVSFQADFSGNSWYNSHIYPVIYDDYPINNSITVANDEERNQYSVPPAEAIYIRQLRDDFSIDQSTGFQQSIQFSNALAIIYNIADVAERDFITLRNKAANYYLNRTKTTRVNLLLNSDFPVVRKGYYKIKVNYNLPGKETPISAYQFQLYNPVGIE</sequence>
<dbReference type="Proteomes" id="UP000611723">
    <property type="component" value="Unassembled WGS sequence"/>
</dbReference>
<evidence type="ECO:0008006" key="3">
    <source>
        <dbReference type="Google" id="ProtNLM"/>
    </source>
</evidence>
<gene>
    <name evidence="1" type="ORF">JKA74_03375</name>
</gene>
<accession>A0A934WW79</accession>
<comment type="caution">
    <text evidence="1">The sequence shown here is derived from an EMBL/GenBank/DDBJ whole genome shotgun (WGS) entry which is preliminary data.</text>
</comment>
<organism evidence="1 2">
    <name type="scientific">Marivirga aurantiaca</name>
    <dbReference type="NCBI Taxonomy" id="2802615"/>
    <lineage>
        <taxon>Bacteria</taxon>
        <taxon>Pseudomonadati</taxon>
        <taxon>Bacteroidota</taxon>
        <taxon>Cytophagia</taxon>
        <taxon>Cytophagales</taxon>
        <taxon>Marivirgaceae</taxon>
        <taxon>Marivirga</taxon>
    </lineage>
</organism>
<dbReference type="RefSeq" id="WP_201429744.1">
    <property type="nucleotide sequence ID" value="NZ_JAEQBW010000001.1"/>
</dbReference>
<reference evidence="1" key="1">
    <citation type="submission" date="2021-01" db="EMBL/GenBank/DDBJ databases">
        <title>Marivirga aurantiaca sp. nov., isolated from intertidal surface sediments.</title>
        <authorList>
            <person name="Zhang M."/>
        </authorList>
    </citation>
    <scope>NUCLEOTIDE SEQUENCE</scope>
    <source>
        <strain evidence="1">S37H4</strain>
    </source>
</reference>
<evidence type="ECO:0000313" key="2">
    <source>
        <dbReference type="Proteomes" id="UP000611723"/>
    </source>
</evidence>
<keyword evidence="2" id="KW-1185">Reference proteome</keyword>
<dbReference type="EMBL" id="JAEQBW010000001">
    <property type="protein sequence ID" value="MBK6264066.1"/>
    <property type="molecule type" value="Genomic_DNA"/>
</dbReference>
<protein>
    <recommendedName>
        <fullName evidence="3">TANFOR domain-containing protein</fullName>
    </recommendedName>
</protein>
<proteinExistence type="predicted"/>
<evidence type="ECO:0000313" key="1">
    <source>
        <dbReference type="EMBL" id="MBK6264066.1"/>
    </source>
</evidence>
<name>A0A934WW79_9BACT</name>